<evidence type="ECO:0000313" key="3">
    <source>
        <dbReference type="Proteomes" id="UP000198847"/>
    </source>
</evidence>
<protein>
    <submittedName>
        <fullName evidence="2">TIGR02646 family protein</fullName>
    </submittedName>
</protein>
<dbReference type="RefSeq" id="WP_091748767.1">
    <property type="nucleotide sequence ID" value="NZ_FODY01000018.1"/>
</dbReference>
<gene>
    <name evidence="2" type="ORF">SAMN04490178_11857</name>
</gene>
<dbReference type="STRING" id="112903.SAMN04490178_11857"/>
<reference evidence="2 3" key="1">
    <citation type="submission" date="2016-10" db="EMBL/GenBank/DDBJ databases">
        <authorList>
            <person name="de Groot N.N."/>
        </authorList>
    </citation>
    <scope>NUCLEOTIDE SEQUENCE [LARGE SCALE GENOMIC DNA]</scope>
    <source>
        <strain evidence="2 3">DSM 13305</strain>
    </source>
</reference>
<organism evidence="2 3">
    <name type="scientific">Propionispora vibrioides</name>
    <dbReference type="NCBI Taxonomy" id="112903"/>
    <lineage>
        <taxon>Bacteria</taxon>
        <taxon>Bacillati</taxon>
        <taxon>Bacillota</taxon>
        <taxon>Negativicutes</taxon>
        <taxon>Selenomonadales</taxon>
        <taxon>Sporomusaceae</taxon>
        <taxon>Propionispora</taxon>
    </lineage>
</organism>
<dbReference type="CDD" id="cd00085">
    <property type="entry name" value="HNHc"/>
    <property type="match status" value="1"/>
</dbReference>
<dbReference type="GO" id="GO:0008270">
    <property type="term" value="F:zinc ion binding"/>
    <property type="evidence" value="ECO:0007669"/>
    <property type="project" value="InterPro"/>
</dbReference>
<dbReference type="GO" id="GO:0004519">
    <property type="term" value="F:endonuclease activity"/>
    <property type="evidence" value="ECO:0007669"/>
    <property type="project" value="InterPro"/>
</dbReference>
<proteinExistence type="predicted"/>
<dbReference type="InterPro" id="IPR002711">
    <property type="entry name" value="HNH"/>
</dbReference>
<dbReference type="EMBL" id="FODY01000018">
    <property type="protein sequence ID" value="SEP31706.1"/>
    <property type="molecule type" value="Genomic_DNA"/>
</dbReference>
<dbReference type="InterPro" id="IPR003615">
    <property type="entry name" value="HNH_nuc"/>
</dbReference>
<evidence type="ECO:0000313" key="2">
    <source>
        <dbReference type="EMBL" id="SEP31706.1"/>
    </source>
</evidence>
<sequence>MRIHGEVKITRRDGIATQANYQKYQNYLSEDFHHRCGYCGKKEIVTTKGFEIDHFVPETLAPERETDYYNLVYSCFTCNRKKSKKWPTNDKNIMNDGKVGFIDPATEEFDLHLHRRPDGSIEGLTDIGKYMCSKAFKFDMRPIRELWLCSEILSRQELLECKIATMSPEESVEYININKQLKELYQLLFSKKE</sequence>
<dbReference type="Pfam" id="PF01844">
    <property type="entry name" value="HNH"/>
    <property type="match status" value="1"/>
</dbReference>
<keyword evidence="3" id="KW-1185">Reference proteome</keyword>
<dbReference type="OrthoDB" id="9802901at2"/>
<dbReference type="AlphaFoldDB" id="A0A1H8WVN9"/>
<dbReference type="Gene3D" id="1.10.30.50">
    <property type="match status" value="1"/>
</dbReference>
<accession>A0A1H8WVN9</accession>
<dbReference type="Proteomes" id="UP000198847">
    <property type="component" value="Unassembled WGS sequence"/>
</dbReference>
<feature type="domain" description="HNH nuclease" evidence="1">
    <location>
        <begin position="23"/>
        <end position="80"/>
    </location>
</feature>
<dbReference type="GO" id="GO:0003676">
    <property type="term" value="F:nucleic acid binding"/>
    <property type="evidence" value="ECO:0007669"/>
    <property type="project" value="InterPro"/>
</dbReference>
<evidence type="ECO:0000259" key="1">
    <source>
        <dbReference type="SMART" id="SM00507"/>
    </source>
</evidence>
<dbReference type="SMART" id="SM00507">
    <property type="entry name" value="HNHc"/>
    <property type="match status" value="1"/>
</dbReference>
<name>A0A1H8WVN9_9FIRM</name>